<dbReference type="SMART" id="SM00342">
    <property type="entry name" value="HTH_ARAC"/>
    <property type="match status" value="1"/>
</dbReference>
<dbReference type="Gene3D" id="3.40.50.880">
    <property type="match status" value="1"/>
</dbReference>
<keyword evidence="3" id="KW-0804">Transcription</keyword>
<keyword evidence="6" id="KW-1185">Reference proteome</keyword>
<dbReference type="Pfam" id="PF01965">
    <property type="entry name" value="DJ-1_PfpI"/>
    <property type="match status" value="1"/>
</dbReference>
<dbReference type="CDD" id="cd03137">
    <property type="entry name" value="GATase1_AraC_1"/>
    <property type="match status" value="1"/>
</dbReference>
<proteinExistence type="predicted"/>
<dbReference type="PROSITE" id="PS00041">
    <property type="entry name" value="HTH_ARAC_FAMILY_1"/>
    <property type="match status" value="1"/>
</dbReference>
<dbReference type="EMBL" id="POUB01000004">
    <property type="protein sequence ID" value="PZG02758.1"/>
    <property type="molecule type" value="Genomic_DNA"/>
</dbReference>
<keyword evidence="2" id="KW-0238">DNA-binding</keyword>
<evidence type="ECO:0000259" key="4">
    <source>
        <dbReference type="PROSITE" id="PS01124"/>
    </source>
</evidence>
<keyword evidence="1" id="KW-0805">Transcription regulation</keyword>
<dbReference type="GO" id="GO:0003700">
    <property type="term" value="F:DNA-binding transcription factor activity"/>
    <property type="evidence" value="ECO:0007669"/>
    <property type="project" value="InterPro"/>
</dbReference>
<dbReference type="GO" id="GO:0043565">
    <property type="term" value="F:sequence-specific DNA binding"/>
    <property type="evidence" value="ECO:0007669"/>
    <property type="project" value="InterPro"/>
</dbReference>
<dbReference type="OrthoDB" id="3992151at2"/>
<dbReference type="InterPro" id="IPR009057">
    <property type="entry name" value="Homeodomain-like_sf"/>
</dbReference>
<dbReference type="SUPFAM" id="SSF46689">
    <property type="entry name" value="Homeodomain-like"/>
    <property type="match status" value="2"/>
</dbReference>
<dbReference type="Gene3D" id="1.10.10.60">
    <property type="entry name" value="Homeodomain-like"/>
    <property type="match status" value="2"/>
</dbReference>
<comment type="caution">
    <text evidence="5">The sequence shown here is derived from an EMBL/GenBank/DDBJ whole genome shotgun (WGS) entry which is preliminary data.</text>
</comment>
<evidence type="ECO:0000313" key="6">
    <source>
        <dbReference type="Proteomes" id="UP000248749"/>
    </source>
</evidence>
<evidence type="ECO:0000256" key="2">
    <source>
        <dbReference type="ARBA" id="ARBA00023125"/>
    </source>
</evidence>
<reference evidence="5 6" key="1">
    <citation type="submission" date="2018-01" db="EMBL/GenBank/DDBJ databases">
        <title>Draft genome sequence of Salinispora sp. 13K206.</title>
        <authorList>
            <person name="Sahin N."/>
            <person name="Saygin H."/>
            <person name="Ay H."/>
        </authorList>
    </citation>
    <scope>NUCLEOTIDE SEQUENCE [LARGE SCALE GENOMIC DNA]</scope>
    <source>
        <strain evidence="5 6">13K206</strain>
    </source>
</reference>
<dbReference type="PANTHER" id="PTHR43130:SF3">
    <property type="entry name" value="HTH-TYPE TRANSCRIPTIONAL REGULATOR RV1931C"/>
    <property type="match status" value="1"/>
</dbReference>
<dbReference type="Proteomes" id="UP000248749">
    <property type="component" value="Unassembled WGS sequence"/>
</dbReference>
<evidence type="ECO:0000256" key="3">
    <source>
        <dbReference type="ARBA" id="ARBA00023163"/>
    </source>
</evidence>
<evidence type="ECO:0000313" key="5">
    <source>
        <dbReference type="EMBL" id="PZG02758.1"/>
    </source>
</evidence>
<organism evidence="5 6">
    <name type="scientific">Micromonospora deserti</name>
    <dbReference type="NCBI Taxonomy" id="2070366"/>
    <lineage>
        <taxon>Bacteria</taxon>
        <taxon>Bacillati</taxon>
        <taxon>Actinomycetota</taxon>
        <taxon>Actinomycetes</taxon>
        <taxon>Micromonosporales</taxon>
        <taxon>Micromonosporaceae</taxon>
        <taxon>Micromonospora</taxon>
    </lineage>
</organism>
<dbReference type="PANTHER" id="PTHR43130">
    <property type="entry name" value="ARAC-FAMILY TRANSCRIPTIONAL REGULATOR"/>
    <property type="match status" value="1"/>
</dbReference>
<dbReference type="SUPFAM" id="SSF52317">
    <property type="entry name" value="Class I glutamine amidotransferase-like"/>
    <property type="match status" value="1"/>
</dbReference>
<sequence length="336" mass="35738">MPGRQSAGHRIGPVRDRIVAIVGYDRAELLDIACITTTLGMANHMGARRPYRAVVATPGGRPIELHSGLTLGGQQSLERLSGPLDTLIVAGGLGHEDAAADLRLVGHVRRLAVLTRRVASVCTGANVLAAAGLLDGRRVTTHWAFADGIAARYPKVTVDPEPIYIRDGNVATSGGVTSALDLALAFVEEDHGADVARRVSRHLVTYLQRPGSQAQMSIFTAAPPPDNDIVRRMVDYVASHLDEDLSTASLAAHAGIGQRHLNRLFTHHTGQSAGQYVRRARAEAAANLLTSTSLPVAGVARRCGFGSAEALRLAFAQLYGTSPSQYRTTQGRRSAR</sequence>
<accession>A0A2W2DSS2</accession>
<dbReference type="PROSITE" id="PS01124">
    <property type="entry name" value="HTH_ARAC_FAMILY_2"/>
    <property type="match status" value="1"/>
</dbReference>
<dbReference type="InterPro" id="IPR029062">
    <property type="entry name" value="Class_I_gatase-like"/>
</dbReference>
<dbReference type="InterPro" id="IPR018062">
    <property type="entry name" value="HTH_AraC-typ_CS"/>
</dbReference>
<dbReference type="InterPro" id="IPR052158">
    <property type="entry name" value="INH-QAR"/>
</dbReference>
<dbReference type="InterPro" id="IPR002818">
    <property type="entry name" value="DJ-1/PfpI"/>
</dbReference>
<gene>
    <name evidence="5" type="ORF">C1I99_00955</name>
</gene>
<evidence type="ECO:0000256" key="1">
    <source>
        <dbReference type="ARBA" id="ARBA00023015"/>
    </source>
</evidence>
<feature type="domain" description="HTH araC/xylS-type" evidence="4">
    <location>
        <begin position="231"/>
        <end position="329"/>
    </location>
</feature>
<dbReference type="AlphaFoldDB" id="A0A2W2DSS2"/>
<dbReference type="Pfam" id="PF12833">
    <property type="entry name" value="HTH_18"/>
    <property type="match status" value="1"/>
</dbReference>
<name>A0A2W2DSS2_9ACTN</name>
<protein>
    <submittedName>
        <fullName evidence="5">AraC family transcriptional regulator</fullName>
    </submittedName>
</protein>
<dbReference type="InterPro" id="IPR018060">
    <property type="entry name" value="HTH_AraC"/>
</dbReference>